<dbReference type="InterPro" id="IPR002876">
    <property type="entry name" value="Transcrip_reg_TACO1-like"/>
</dbReference>
<evidence type="ECO:0000313" key="8">
    <source>
        <dbReference type="Proteomes" id="UP000032566"/>
    </source>
</evidence>
<evidence type="ECO:0000259" key="6">
    <source>
        <dbReference type="Pfam" id="PF20772"/>
    </source>
</evidence>
<keyword evidence="2 4" id="KW-0805">Transcription regulation</keyword>
<dbReference type="RefSeq" id="WP_044394863.1">
    <property type="nucleotide sequence ID" value="NZ_CP117193.1"/>
</dbReference>
<keyword evidence="4" id="KW-0238">DNA-binding</keyword>
<feature type="domain" description="TACO1/YebC-like second and third" evidence="5">
    <location>
        <begin position="78"/>
        <end position="233"/>
    </location>
</feature>
<dbReference type="InterPro" id="IPR049083">
    <property type="entry name" value="TACO1_YebC_N"/>
</dbReference>
<dbReference type="HAMAP" id="MF_00693">
    <property type="entry name" value="Transcrip_reg_TACO1"/>
    <property type="match status" value="1"/>
</dbReference>
<evidence type="ECO:0000313" key="7">
    <source>
        <dbReference type="EMBL" id="KJA12439.1"/>
    </source>
</evidence>
<keyword evidence="4" id="KW-0963">Cytoplasm</keyword>
<dbReference type="GO" id="GO:0006355">
    <property type="term" value="P:regulation of DNA-templated transcription"/>
    <property type="evidence" value="ECO:0007669"/>
    <property type="project" value="UniProtKB-UniRule"/>
</dbReference>
<evidence type="ECO:0000256" key="4">
    <source>
        <dbReference type="HAMAP-Rule" id="MF_00693"/>
    </source>
</evidence>
<dbReference type="Gene3D" id="1.10.10.200">
    <property type="match status" value="1"/>
</dbReference>
<dbReference type="InterPro" id="IPR048300">
    <property type="entry name" value="TACO1_YebC-like_2nd/3rd_dom"/>
</dbReference>
<dbReference type="Proteomes" id="UP000032566">
    <property type="component" value="Unassembled WGS sequence"/>
</dbReference>
<dbReference type="GO" id="GO:0005737">
    <property type="term" value="C:cytoplasm"/>
    <property type="evidence" value="ECO:0007669"/>
    <property type="project" value="UniProtKB-SubCell"/>
</dbReference>
<evidence type="ECO:0000256" key="2">
    <source>
        <dbReference type="ARBA" id="ARBA00023015"/>
    </source>
</evidence>
<dbReference type="Gene3D" id="3.30.70.980">
    <property type="match status" value="2"/>
</dbReference>
<comment type="similarity">
    <text evidence="1 4">Belongs to the TACO1 family.</text>
</comment>
<dbReference type="NCBIfam" id="NF009044">
    <property type="entry name" value="PRK12378.1"/>
    <property type="match status" value="1"/>
</dbReference>
<accession>A0A0D7KEF6</accession>
<keyword evidence="8" id="KW-1185">Reference proteome</keyword>
<gene>
    <name evidence="7" type="ORF">RP29_00825</name>
</gene>
<dbReference type="AlphaFoldDB" id="A0A0D7KEF6"/>
<evidence type="ECO:0000256" key="3">
    <source>
        <dbReference type="ARBA" id="ARBA00023163"/>
    </source>
</evidence>
<dbReference type="EMBL" id="JXYQ01000002">
    <property type="protein sequence ID" value="KJA12439.1"/>
    <property type="molecule type" value="Genomic_DNA"/>
</dbReference>
<sequence>MGAQWKAKGKALVADAKGKLFGKLVKEITVAARGGADPATNSRLRLVVEQARKASMPKDTLERAIKKGSGTGADAVNYERVIYEGFAPHQVAVMVECLTDNVNRTAPEMRVLFRKGQLGTSGSVAWDFNHVGMIEAEPARPDADPELAAIEAGAQDFEAGDEEGVTMFWTDPTDLDLVSRALPAQGFTVLSAKLGYKPKNPVNPANLTAEQLEEVESFLAAIDANDDVQNVFVSLAG</sequence>
<proteinExistence type="inferred from homology"/>
<name>A0A0D7KEF6_9BURK</name>
<dbReference type="PANTHER" id="PTHR12532:SF0">
    <property type="entry name" value="TRANSLATIONAL ACTIVATOR OF CYTOCHROME C OXIDASE 1"/>
    <property type="match status" value="1"/>
</dbReference>
<dbReference type="InterPro" id="IPR017856">
    <property type="entry name" value="Integrase-like_N"/>
</dbReference>
<reference evidence="7 8" key="1">
    <citation type="submission" date="2014-12" db="EMBL/GenBank/DDBJ databases">
        <title>Isolation of bacteria from lake water.</title>
        <authorList>
            <person name="Sheng K.-Y."/>
            <person name="Chin P.-S."/>
            <person name="Chan K.-G."/>
            <person name="Tan G.S."/>
        </authorList>
    </citation>
    <scope>NUCLEOTIDE SEQUENCE [LARGE SCALE GENOMIC DNA]</scope>
    <source>
        <strain evidence="7 8">KY4</strain>
    </source>
</reference>
<dbReference type="STRING" id="80878.RP29_00825"/>
<dbReference type="PATRIC" id="fig|80878.5.peg.956"/>
<comment type="caution">
    <text evidence="7">The sequence shown here is derived from an EMBL/GenBank/DDBJ whole genome shotgun (WGS) entry which is preliminary data.</text>
</comment>
<dbReference type="Pfam" id="PF01709">
    <property type="entry name" value="Transcrip_reg"/>
    <property type="match status" value="1"/>
</dbReference>
<evidence type="ECO:0000259" key="5">
    <source>
        <dbReference type="Pfam" id="PF01709"/>
    </source>
</evidence>
<dbReference type="Pfam" id="PF20772">
    <property type="entry name" value="TACO1_YebC_N"/>
    <property type="match status" value="1"/>
</dbReference>
<organism evidence="7 8">
    <name type="scientific">Acidovorax temperans</name>
    <dbReference type="NCBI Taxonomy" id="80878"/>
    <lineage>
        <taxon>Bacteria</taxon>
        <taxon>Pseudomonadati</taxon>
        <taxon>Pseudomonadota</taxon>
        <taxon>Betaproteobacteria</taxon>
        <taxon>Burkholderiales</taxon>
        <taxon>Comamonadaceae</taxon>
        <taxon>Acidovorax</taxon>
    </lineage>
</organism>
<dbReference type="PANTHER" id="PTHR12532">
    <property type="entry name" value="TRANSLATIONAL ACTIVATOR OF CYTOCHROME C OXIDASE 1"/>
    <property type="match status" value="1"/>
</dbReference>
<dbReference type="SUPFAM" id="SSF75625">
    <property type="entry name" value="YebC-like"/>
    <property type="match status" value="1"/>
</dbReference>
<dbReference type="InterPro" id="IPR026564">
    <property type="entry name" value="Transcrip_reg_TACO1-like_dom3"/>
</dbReference>
<feature type="domain" description="TACO1/YebC-like N-terminal" evidence="6">
    <location>
        <begin position="5"/>
        <end position="70"/>
    </location>
</feature>
<dbReference type="OrthoDB" id="9781053at2"/>
<keyword evidence="3 4" id="KW-0804">Transcription</keyword>
<dbReference type="InterPro" id="IPR029072">
    <property type="entry name" value="YebC-like"/>
</dbReference>
<protein>
    <recommendedName>
        <fullName evidence="4">Probable transcriptional regulatory protein RP29_00825</fullName>
    </recommendedName>
</protein>
<comment type="subcellular location">
    <subcellularLocation>
        <location evidence="4">Cytoplasm</location>
    </subcellularLocation>
</comment>
<evidence type="ECO:0000256" key="1">
    <source>
        <dbReference type="ARBA" id="ARBA00008724"/>
    </source>
</evidence>
<dbReference type="GO" id="GO:0003677">
    <property type="term" value="F:DNA binding"/>
    <property type="evidence" value="ECO:0007669"/>
    <property type="project" value="UniProtKB-UniRule"/>
</dbReference>